<reference evidence="9 10" key="1">
    <citation type="journal article" date="2013" name="BMC Genomics">
        <title>The genome and transcriptome of the pine saprophyte Ophiostoma piceae, and a comparison with the bark beetle-associated pine pathogen Grosmannia clavigera.</title>
        <authorList>
            <person name="Haridas S."/>
            <person name="Wang Y."/>
            <person name="Lim L."/>
            <person name="Massoumi Alamouti S."/>
            <person name="Jackman S."/>
            <person name="Docking R."/>
            <person name="Robertson G."/>
            <person name="Birol I."/>
            <person name="Bohlmann J."/>
            <person name="Breuil C."/>
        </authorList>
    </citation>
    <scope>NUCLEOTIDE SEQUENCE [LARGE SCALE GENOMIC DNA]</scope>
    <source>
        <strain evidence="9 10">UAMH 11346</strain>
    </source>
</reference>
<dbReference type="STRING" id="1262450.S3CPF1"/>
<evidence type="ECO:0000256" key="5">
    <source>
        <dbReference type="ARBA" id="ARBA00022490"/>
    </source>
</evidence>
<evidence type="ECO:0000256" key="6">
    <source>
        <dbReference type="ARBA" id="ARBA00022790"/>
    </source>
</evidence>
<evidence type="ECO:0000256" key="3">
    <source>
        <dbReference type="ARBA" id="ARBA00010417"/>
    </source>
</evidence>
<dbReference type="AlphaFoldDB" id="S3CPF1"/>
<proteinExistence type="inferred from homology"/>
<dbReference type="OrthoDB" id="295656at2759"/>
<comment type="subcellular location">
    <subcellularLocation>
        <location evidence="2">Cytoplasm</location>
    </subcellularLocation>
    <subcellularLocation>
        <location evidence="1">Nucleus</location>
    </subcellularLocation>
</comment>
<dbReference type="InterPro" id="IPR040134">
    <property type="entry name" value="PSMD12/CSN4"/>
</dbReference>
<protein>
    <recommendedName>
        <fullName evidence="4">COP9 signalosome complex subunit 4</fullName>
    </recommendedName>
</protein>
<evidence type="ECO:0000256" key="7">
    <source>
        <dbReference type="ARBA" id="ARBA00023242"/>
    </source>
</evidence>
<dbReference type="GO" id="GO:0005829">
    <property type="term" value="C:cytosol"/>
    <property type="evidence" value="ECO:0007669"/>
    <property type="project" value="TreeGrafter"/>
</dbReference>
<gene>
    <name evidence="9" type="ORF">F503_06773</name>
</gene>
<dbReference type="VEuPathDB" id="FungiDB:F503_06773"/>
<evidence type="ECO:0000259" key="8">
    <source>
        <dbReference type="PROSITE" id="PS50250"/>
    </source>
</evidence>
<dbReference type="InterPro" id="IPR036388">
    <property type="entry name" value="WH-like_DNA-bd_sf"/>
</dbReference>
<keyword evidence="10" id="KW-1185">Reference proteome</keyword>
<dbReference type="InterPro" id="IPR054559">
    <property type="entry name" value="PSMD12-CSN4-like_N"/>
</dbReference>
<evidence type="ECO:0000256" key="4">
    <source>
        <dbReference type="ARBA" id="ARBA00014881"/>
    </source>
</evidence>
<dbReference type="InterPro" id="IPR000717">
    <property type="entry name" value="PCI_dom"/>
</dbReference>
<evidence type="ECO:0000256" key="2">
    <source>
        <dbReference type="ARBA" id="ARBA00004496"/>
    </source>
</evidence>
<organism evidence="9 10">
    <name type="scientific">Ophiostoma piceae (strain UAMH 11346)</name>
    <name type="common">Sap stain fungus</name>
    <dbReference type="NCBI Taxonomy" id="1262450"/>
    <lineage>
        <taxon>Eukaryota</taxon>
        <taxon>Fungi</taxon>
        <taxon>Dikarya</taxon>
        <taxon>Ascomycota</taxon>
        <taxon>Pezizomycotina</taxon>
        <taxon>Sordariomycetes</taxon>
        <taxon>Sordariomycetidae</taxon>
        <taxon>Ophiostomatales</taxon>
        <taxon>Ophiostomataceae</taxon>
        <taxon>Ophiostoma</taxon>
    </lineage>
</organism>
<dbReference type="PANTHER" id="PTHR10855">
    <property type="entry name" value="26S PROTEASOME NON-ATPASE REGULATORY SUBUNIT 12/COP9 SIGNALOSOME COMPLEX SUBUNIT 4"/>
    <property type="match status" value="1"/>
</dbReference>
<keyword evidence="5" id="KW-0963">Cytoplasm</keyword>
<sequence length="426" mass="46472">MSSSVGPGDGSANRDAEFTETLKSVAGMANLTQSRQVIREIGSSVIQCAHDRTVSIIVARQVLDGLAGKLRSSGSDDTAEADAVVDIADYLLREINAQGQSSNLVDQTVGLCEVAATAFETKEEYTEAAQRLASIPLDESRRRVSPEDKVRVWIRIVRDYLEVDDSTAAEPYLNKAKGAIFDVNDAELNLHFKLSQARINDAKREFLAASASYHDISFSPKLAEEERLHTLTMAVRCAVLAPAGPSRARALGRLYKDERSVMLANDFSILEKMFLNRLLQPKEIKEFAETLQPHQLATTADGSTVLERAVIEHNLLGVSLVYNNIPIASLANLLGLSNDEAKTEAVAARMIEQGRLVGRIDQLKGMVWFEGGEASGQNGSGKTAAPVDKELRYWGANVQSLAEEVERVTAELQKQFPGFVEANLVV</sequence>
<accession>S3CPF1</accession>
<name>S3CPF1_OPHP1</name>
<keyword evidence="7" id="KW-0539">Nucleus</keyword>
<evidence type="ECO:0000256" key="1">
    <source>
        <dbReference type="ARBA" id="ARBA00004123"/>
    </source>
</evidence>
<feature type="domain" description="PCI" evidence="8">
    <location>
        <begin position="204"/>
        <end position="374"/>
    </location>
</feature>
<comment type="similarity">
    <text evidence="3">Belongs to the CSN4 family.</text>
</comment>
<dbReference type="Pfam" id="PF01399">
    <property type="entry name" value="PCI"/>
    <property type="match status" value="1"/>
</dbReference>
<dbReference type="PROSITE" id="PS50250">
    <property type="entry name" value="PCI"/>
    <property type="match status" value="1"/>
</dbReference>
<dbReference type="Proteomes" id="UP000016923">
    <property type="component" value="Unassembled WGS sequence"/>
</dbReference>
<evidence type="ECO:0000313" key="9">
    <source>
        <dbReference type="EMBL" id="EPE02480.1"/>
    </source>
</evidence>
<dbReference type="OMA" id="KNIMHTV"/>
<dbReference type="PANTHER" id="PTHR10855:SF2">
    <property type="entry name" value="COP9 SIGNALOSOME COMPLEX SUBUNIT 4"/>
    <property type="match status" value="1"/>
</dbReference>
<dbReference type="Gene3D" id="1.10.10.10">
    <property type="entry name" value="Winged helix-like DNA-binding domain superfamily/Winged helix DNA-binding domain"/>
    <property type="match status" value="1"/>
</dbReference>
<dbReference type="GO" id="GO:0008180">
    <property type="term" value="C:COP9 signalosome"/>
    <property type="evidence" value="ECO:0007669"/>
    <property type="project" value="UniProtKB-KW"/>
</dbReference>
<dbReference type="EMBL" id="KE148178">
    <property type="protein sequence ID" value="EPE02480.1"/>
    <property type="molecule type" value="Genomic_DNA"/>
</dbReference>
<keyword evidence="6" id="KW-0736">Signalosome</keyword>
<dbReference type="eggNOG" id="KOG1497">
    <property type="taxonomic scope" value="Eukaryota"/>
</dbReference>
<dbReference type="SMART" id="SM00088">
    <property type="entry name" value="PINT"/>
    <property type="match status" value="1"/>
</dbReference>
<dbReference type="SUPFAM" id="SSF46785">
    <property type="entry name" value="Winged helix' DNA-binding domain"/>
    <property type="match status" value="1"/>
</dbReference>
<dbReference type="HOGENOM" id="CLU_028132_1_1_1"/>
<dbReference type="Pfam" id="PF22241">
    <property type="entry name" value="PSMD12-CSN4_N"/>
    <property type="match status" value="1"/>
</dbReference>
<dbReference type="InterPro" id="IPR036390">
    <property type="entry name" value="WH_DNA-bd_sf"/>
</dbReference>
<evidence type="ECO:0000313" key="10">
    <source>
        <dbReference type="Proteomes" id="UP000016923"/>
    </source>
</evidence>